<comment type="caution">
    <text evidence="2">The sequence shown here is derived from an EMBL/GenBank/DDBJ whole genome shotgun (WGS) entry which is preliminary data.</text>
</comment>
<feature type="region of interest" description="Disordered" evidence="1">
    <location>
        <begin position="1"/>
        <end position="20"/>
    </location>
</feature>
<dbReference type="Proteomes" id="UP000479710">
    <property type="component" value="Unassembled WGS sequence"/>
</dbReference>
<reference evidence="2 3" key="1">
    <citation type="submission" date="2019-11" db="EMBL/GenBank/DDBJ databases">
        <title>Whole genome sequence of Oryza granulata.</title>
        <authorList>
            <person name="Li W."/>
        </authorList>
    </citation>
    <scope>NUCLEOTIDE SEQUENCE [LARGE SCALE GENOMIC DNA]</scope>
    <source>
        <strain evidence="3">cv. Menghai</strain>
        <tissue evidence="2">Leaf</tissue>
    </source>
</reference>
<keyword evidence="3" id="KW-1185">Reference proteome</keyword>
<evidence type="ECO:0000256" key="1">
    <source>
        <dbReference type="SAM" id="MobiDB-lite"/>
    </source>
</evidence>
<protein>
    <submittedName>
        <fullName evidence="2">Uncharacterized protein</fullName>
    </submittedName>
</protein>
<sequence>MARTPHRFGGQPHGCHRTHWDPGKAAMFVRRIRMTVAPAPSLCSHRISAAIYYIGTWQWATTVRQRRRSLSSTPAAPRPY</sequence>
<evidence type="ECO:0000313" key="2">
    <source>
        <dbReference type="EMBL" id="KAF0904136.1"/>
    </source>
</evidence>
<dbReference type="AlphaFoldDB" id="A0A6G1CVE4"/>
<proteinExistence type="predicted"/>
<accession>A0A6G1CVE4</accession>
<evidence type="ECO:0000313" key="3">
    <source>
        <dbReference type="Proteomes" id="UP000479710"/>
    </source>
</evidence>
<dbReference type="EMBL" id="SPHZ02000008">
    <property type="protein sequence ID" value="KAF0904136.1"/>
    <property type="molecule type" value="Genomic_DNA"/>
</dbReference>
<name>A0A6G1CVE4_9ORYZ</name>
<gene>
    <name evidence="2" type="ORF">E2562_032408</name>
</gene>
<organism evidence="2 3">
    <name type="scientific">Oryza meyeriana var. granulata</name>
    <dbReference type="NCBI Taxonomy" id="110450"/>
    <lineage>
        <taxon>Eukaryota</taxon>
        <taxon>Viridiplantae</taxon>
        <taxon>Streptophyta</taxon>
        <taxon>Embryophyta</taxon>
        <taxon>Tracheophyta</taxon>
        <taxon>Spermatophyta</taxon>
        <taxon>Magnoliopsida</taxon>
        <taxon>Liliopsida</taxon>
        <taxon>Poales</taxon>
        <taxon>Poaceae</taxon>
        <taxon>BOP clade</taxon>
        <taxon>Oryzoideae</taxon>
        <taxon>Oryzeae</taxon>
        <taxon>Oryzinae</taxon>
        <taxon>Oryza</taxon>
        <taxon>Oryza meyeriana</taxon>
    </lineage>
</organism>